<feature type="domain" description="UvrD-like helicase ATP-binding" evidence="17">
    <location>
        <begin position="1"/>
        <end position="458"/>
    </location>
</feature>
<feature type="binding site" evidence="15">
    <location>
        <position position="971"/>
    </location>
    <ligand>
        <name>Mg(2+)</name>
        <dbReference type="ChEBI" id="CHEBI:18420"/>
    </ligand>
</feature>
<evidence type="ECO:0000256" key="13">
    <source>
        <dbReference type="ARBA" id="ARBA00034617"/>
    </source>
</evidence>
<dbReference type="GO" id="GO:0008854">
    <property type="term" value="F:exodeoxyribonuclease V activity"/>
    <property type="evidence" value="ECO:0007669"/>
    <property type="project" value="UniProtKB-EC"/>
</dbReference>
<evidence type="ECO:0000259" key="18">
    <source>
        <dbReference type="PROSITE" id="PS51217"/>
    </source>
</evidence>
<comment type="catalytic activity">
    <reaction evidence="13 15">
        <text>Couples ATP hydrolysis with the unwinding of duplex DNA by translocating in the 3'-5' direction.</text>
        <dbReference type="EC" id="5.6.2.4"/>
    </reaction>
</comment>
<dbReference type="NCBIfam" id="TIGR00609">
    <property type="entry name" value="recB"/>
    <property type="match status" value="1"/>
</dbReference>
<evidence type="ECO:0000259" key="17">
    <source>
        <dbReference type="PROSITE" id="PS51198"/>
    </source>
</evidence>
<evidence type="ECO:0000256" key="7">
    <source>
        <dbReference type="ARBA" id="ARBA00022839"/>
    </source>
</evidence>
<dbReference type="AlphaFoldDB" id="A0A1S2D011"/>
<dbReference type="PANTHER" id="PTHR11070">
    <property type="entry name" value="UVRD / RECB / PCRA DNA HELICASE FAMILY MEMBER"/>
    <property type="match status" value="1"/>
</dbReference>
<dbReference type="Pfam" id="PF12705">
    <property type="entry name" value="PDDEXK_1"/>
    <property type="match status" value="1"/>
</dbReference>
<dbReference type="SUPFAM" id="SSF52540">
    <property type="entry name" value="P-loop containing nucleoside triphosphate hydrolases"/>
    <property type="match status" value="1"/>
</dbReference>
<dbReference type="GeneID" id="58921762"/>
<dbReference type="CDD" id="cd22352">
    <property type="entry name" value="RecB_C-like"/>
    <property type="match status" value="1"/>
</dbReference>
<feature type="binding site" evidence="16">
    <location>
        <begin position="20"/>
        <end position="27"/>
    </location>
    <ligand>
        <name>ATP</name>
        <dbReference type="ChEBI" id="CHEBI:30616"/>
    </ligand>
</feature>
<keyword evidence="1 15" id="KW-0540">Nuclease</keyword>
<evidence type="ECO:0000256" key="11">
    <source>
        <dbReference type="ARBA" id="ARBA00023204"/>
    </source>
</evidence>
<comment type="cofactor">
    <cofactor evidence="15">
        <name>Mg(2+)</name>
        <dbReference type="ChEBI" id="CHEBI:18420"/>
    </cofactor>
    <text evidence="15">Binds 1 Mg(2+) ion per subunit.</text>
</comment>
<dbReference type="GO" id="GO:0005829">
    <property type="term" value="C:cytosol"/>
    <property type="evidence" value="ECO:0007669"/>
    <property type="project" value="TreeGrafter"/>
</dbReference>
<name>A0A1S2D011_AERSO</name>
<dbReference type="EC" id="5.6.2.4" evidence="15"/>
<evidence type="ECO:0000256" key="15">
    <source>
        <dbReference type="HAMAP-Rule" id="MF_01485"/>
    </source>
</evidence>
<evidence type="ECO:0000256" key="16">
    <source>
        <dbReference type="PROSITE-ProRule" id="PRU00560"/>
    </source>
</evidence>
<feature type="region of interest" description="DNA-binding and helicase activity, interacts with RecC" evidence="15">
    <location>
        <begin position="1"/>
        <end position="857"/>
    </location>
</feature>
<evidence type="ECO:0000256" key="3">
    <source>
        <dbReference type="ARBA" id="ARBA00022741"/>
    </source>
</evidence>
<comment type="function">
    <text evidence="15">A helicase/nuclease that prepares dsDNA breaks (DSB) for recombinational DNA repair. Binds to DSBs and unwinds DNA via a highly rapid and processive ATP-dependent bidirectional helicase activity. Unwinds dsDNA until it encounters a Chi (crossover hotspot instigator) sequence from the 3' direction. Cuts ssDNA a few nucleotides 3' to the Chi site. The properties and activities of the enzyme are changed at Chi. The Chi-altered holoenzyme produces a long 3'-ssDNA overhang and facilitates RecA-binding to the ssDNA for homologous DNA recombination and repair. Holoenzyme degrades any linearized DNA that is unable to undergo homologous recombination. In the holoenzyme this subunit contributes ATPase, 3'-5' helicase, exonuclease activity and loads RecA onto ssDNA.</text>
</comment>
<dbReference type="InterPro" id="IPR027417">
    <property type="entry name" value="P-loop_NTPase"/>
</dbReference>
<dbReference type="Gene3D" id="1.10.486.10">
    <property type="entry name" value="PCRA, domain 4"/>
    <property type="match status" value="1"/>
</dbReference>
<feature type="domain" description="UvrD-like helicase C-terminal" evidence="18">
    <location>
        <begin position="475"/>
        <end position="750"/>
    </location>
</feature>
<dbReference type="GO" id="GO:0043138">
    <property type="term" value="F:3'-5' DNA helicase activity"/>
    <property type="evidence" value="ECO:0007669"/>
    <property type="project" value="UniProtKB-UniRule"/>
</dbReference>
<feature type="binding site" evidence="15">
    <location>
        <position position="1104"/>
    </location>
    <ligand>
        <name>Mg(2+)</name>
        <dbReference type="ChEBI" id="CHEBI:18420"/>
    </ligand>
</feature>
<evidence type="ECO:0000256" key="12">
    <source>
        <dbReference type="ARBA" id="ARBA00023235"/>
    </source>
</evidence>
<dbReference type="PROSITE" id="PS51217">
    <property type="entry name" value="UVRD_HELICASE_CTER"/>
    <property type="match status" value="1"/>
</dbReference>
<reference evidence="19 20" key="1">
    <citation type="submission" date="2016-09" db="EMBL/GenBank/DDBJ databases">
        <title>Draft Genome Sequence of Aeromonas sobria Strain 08005, Isolated from Sick Rana catesbeiana.</title>
        <authorList>
            <person name="Yang Q."/>
        </authorList>
    </citation>
    <scope>NUCLEOTIDE SEQUENCE [LARGE SCALE GENOMIC DNA]</scope>
    <source>
        <strain evidence="19 20">08005</strain>
    </source>
</reference>
<evidence type="ECO:0000256" key="5">
    <source>
        <dbReference type="ARBA" id="ARBA00022801"/>
    </source>
</evidence>
<dbReference type="InterPro" id="IPR011335">
    <property type="entry name" value="Restrct_endonuc-II-like"/>
</dbReference>
<comment type="similarity">
    <text evidence="15">Belongs to the helicase family. UvrD subfamily.</text>
</comment>
<evidence type="ECO:0000256" key="6">
    <source>
        <dbReference type="ARBA" id="ARBA00022806"/>
    </source>
</evidence>
<feature type="binding site" evidence="15">
    <location>
        <position position="1091"/>
    </location>
    <ligand>
        <name>Mg(2+)</name>
        <dbReference type="ChEBI" id="CHEBI:18420"/>
    </ligand>
</feature>
<feature type="active site" description="For nuclease activity" evidence="15">
    <location>
        <position position="1104"/>
    </location>
</feature>
<comment type="domain">
    <text evidence="15">The N-terminal DNA-binding domain is a ssDNA-dependent ATPase and has ATP-dependent 3'-5' helicase function. This domain interacts with RecC.</text>
</comment>
<comment type="catalytic activity">
    <reaction evidence="14 15">
        <text>ATP + H2O = ADP + phosphate + H(+)</text>
        <dbReference type="Rhea" id="RHEA:13065"/>
        <dbReference type="ChEBI" id="CHEBI:15377"/>
        <dbReference type="ChEBI" id="CHEBI:15378"/>
        <dbReference type="ChEBI" id="CHEBI:30616"/>
        <dbReference type="ChEBI" id="CHEBI:43474"/>
        <dbReference type="ChEBI" id="CHEBI:456216"/>
        <dbReference type="EC" id="5.6.2.4"/>
    </reaction>
</comment>
<keyword evidence="12 15" id="KW-0413">Isomerase</keyword>
<feature type="region of interest" description="Nuclease activity, interacts with RecD and RecA" evidence="15">
    <location>
        <begin position="907"/>
        <end position="1211"/>
    </location>
</feature>
<dbReference type="Proteomes" id="UP000179934">
    <property type="component" value="Unassembled WGS sequence"/>
</dbReference>
<dbReference type="EMBL" id="MKFU01000007">
    <property type="protein sequence ID" value="OHY94206.1"/>
    <property type="molecule type" value="Genomic_DNA"/>
</dbReference>
<evidence type="ECO:0000256" key="10">
    <source>
        <dbReference type="ARBA" id="ARBA00023125"/>
    </source>
</evidence>
<dbReference type="OrthoDB" id="9810135at2"/>
<comment type="domain">
    <text evidence="15">The C-terminal domain has nuclease activity and interacts with RecD. It interacts with RecA, facilitating its loading onto ssDNA.</text>
</comment>
<dbReference type="GO" id="GO:0005524">
    <property type="term" value="F:ATP binding"/>
    <property type="evidence" value="ECO:0007669"/>
    <property type="project" value="UniProtKB-UniRule"/>
</dbReference>
<comment type="subunit">
    <text evidence="15">Heterotrimer of RecB, RecC and RecD. All subunits contribute to DNA-binding. Interacts with RecA.</text>
</comment>
<dbReference type="InterPro" id="IPR014017">
    <property type="entry name" value="DNA_helicase_UvrD-like_C"/>
</dbReference>
<evidence type="ECO:0000256" key="14">
    <source>
        <dbReference type="ARBA" id="ARBA00048988"/>
    </source>
</evidence>
<dbReference type="GO" id="GO:0000724">
    <property type="term" value="P:double-strand break repair via homologous recombination"/>
    <property type="evidence" value="ECO:0007669"/>
    <property type="project" value="UniProtKB-UniRule"/>
</dbReference>
<dbReference type="EC" id="3.1.11.5" evidence="15"/>
<dbReference type="InterPro" id="IPR004586">
    <property type="entry name" value="RecB"/>
</dbReference>
<comment type="caution">
    <text evidence="19">The sequence shown here is derived from an EMBL/GenBank/DDBJ whole genome shotgun (WGS) entry which is preliminary data.</text>
</comment>
<evidence type="ECO:0000256" key="4">
    <source>
        <dbReference type="ARBA" id="ARBA00022763"/>
    </source>
</evidence>
<organism evidence="19 20">
    <name type="scientific">Aeromonas sobria</name>
    <dbReference type="NCBI Taxonomy" id="646"/>
    <lineage>
        <taxon>Bacteria</taxon>
        <taxon>Pseudomonadati</taxon>
        <taxon>Pseudomonadota</taxon>
        <taxon>Gammaproteobacteria</taxon>
        <taxon>Aeromonadales</taxon>
        <taxon>Aeromonadaceae</taxon>
        <taxon>Aeromonas</taxon>
    </lineage>
</organism>
<dbReference type="InterPro" id="IPR014016">
    <property type="entry name" value="UvrD-like_ATP-bd"/>
</dbReference>
<gene>
    <name evidence="15" type="primary">recB</name>
    <name evidence="19" type="ORF">BJD16_11240</name>
</gene>
<keyword evidence="4 15" id="KW-0227">DNA damage</keyword>
<dbReference type="GO" id="GO:0003677">
    <property type="term" value="F:DNA binding"/>
    <property type="evidence" value="ECO:0007669"/>
    <property type="project" value="UniProtKB-UniRule"/>
</dbReference>
<dbReference type="InterPro" id="IPR038726">
    <property type="entry name" value="PDDEXK_AddAB-type"/>
</dbReference>
<dbReference type="SUPFAM" id="SSF52980">
    <property type="entry name" value="Restriction endonuclease-like"/>
    <property type="match status" value="1"/>
</dbReference>
<dbReference type="Pfam" id="PF13361">
    <property type="entry name" value="UvrD_C"/>
    <property type="match status" value="2"/>
</dbReference>
<dbReference type="Gene3D" id="3.90.320.10">
    <property type="match status" value="1"/>
</dbReference>
<dbReference type="InterPro" id="IPR011604">
    <property type="entry name" value="PDDEXK-like_dom_sf"/>
</dbReference>
<evidence type="ECO:0000256" key="9">
    <source>
        <dbReference type="ARBA" id="ARBA00022842"/>
    </source>
</evidence>
<dbReference type="InterPro" id="IPR000212">
    <property type="entry name" value="DNA_helicase_UvrD/REP"/>
</dbReference>
<dbReference type="Pfam" id="PF00580">
    <property type="entry name" value="UvrD-helicase"/>
    <property type="match status" value="1"/>
</dbReference>
<evidence type="ECO:0000256" key="2">
    <source>
        <dbReference type="ARBA" id="ARBA00022723"/>
    </source>
</evidence>
<dbReference type="GO" id="GO:0016887">
    <property type="term" value="F:ATP hydrolysis activity"/>
    <property type="evidence" value="ECO:0007669"/>
    <property type="project" value="RHEA"/>
</dbReference>
<keyword evidence="10 15" id="KW-0238">DNA-binding</keyword>
<proteinExistence type="inferred from homology"/>
<keyword evidence="11 15" id="KW-0234">DNA repair</keyword>
<keyword evidence="8 15" id="KW-0067">ATP-binding</keyword>
<protein>
    <recommendedName>
        <fullName evidence="15">RecBCD enzyme subunit RecB</fullName>
        <ecNumber evidence="15">3.1.11.5</ecNumber>
        <ecNumber evidence="15">5.6.2.4</ecNumber>
    </recommendedName>
    <alternativeName>
        <fullName evidence="15">DNA 3'-5' helicase subunit RecB</fullName>
    </alternativeName>
    <alternativeName>
        <fullName evidence="15">Exonuclease V subunit RecB</fullName>
        <shortName evidence="15">ExoV subunit RecB</shortName>
    </alternativeName>
    <alternativeName>
        <fullName evidence="15">Helicase/nuclease RecBCD subunit RecB</fullName>
    </alternativeName>
</protein>
<dbReference type="HAMAP" id="MF_01485">
    <property type="entry name" value="RecB"/>
    <property type="match status" value="1"/>
</dbReference>
<keyword evidence="9 15" id="KW-0460">Magnesium</keyword>
<keyword evidence="6 15" id="KW-0347">Helicase</keyword>
<comment type="catalytic activity">
    <reaction evidence="15">
        <text>Exonucleolytic cleavage (in the presence of ATP) in either 5'- to 3'- or 3'- to 5'-direction to yield 5'-phosphooligonucleotides.</text>
        <dbReference type="EC" id="3.1.11.5"/>
    </reaction>
</comment>
<dbReference type="Gene3D" id="1.10.3170.10">
    <property type="entry name" value="Recbcd, chain B, domain 2"/>
    <property type="match status" value="1"/>
</dbReference>
<keyword evidence="7 15" id="KW-0269">Exonuclease</keyword>
<evidence type="ECO:0000313" key="20">
    <source>
        <dbReference type="Proteomes" id="UP000179934"/>
    </source>
</evidence>
<accession>A0A1S2D011</accession>
<sequence>MANPLNTLRFPLHGERLIEASAGTGKTYTIAGLYLRLLLGHGPLIEEGADAGQPSAHERPLSVTEILVVTFTEAATAELRGRIRGRIHEARLAFMRGHSGDTLLAQLLAEVEDHELAARRLLAAERQMDEAAVFTIHGFCQRMLKQNAFESGALFETEFLTDDSQLRLQAVSDYWRSEFYPVDKALASAVRALWPSPAALLREMGSWLDNSELEIHPALGDETLAARHQAAMSRIAVVKSEWLAQTDEIRRQTDGQISRYTGKNYEGWLAKIGDWAQDEGSGYAIPKELERFGQTVLEENLKKGGAVPTLPLFSQIDELLASRPGIRDLILQRAAKVVRSRMQASKRQAHQLSFDDLLKDLDGALGSSLGERLCDRIRATYRVAMIDEFQDTDPQQYRIFHRLYGLQESGGHTDTALLMIGDPKQAIYGFRGADIFTYIQARRNVSAHYTLGRNWRSSSALVGAVNGLFERAKDPFIYEADIPFLPVEAQGKSKALLLDGATAPVLHCWQLSGQPTFNRGDYQSKMARATAAEIHRLLTLAREGKALIGDKAVKAGDIAVLVRTGAEGKLVQQELARLAIASVYLSNRESVLEQTEAREILLILHACQNPSEERSLRAALATGLFDLDAKALDGLASDERAWESAVQEFMEYRKIWHRRGVLAMLRALLHRRNLASSLLASPYGERRLTNFLHLGELLQQVSSELDGEYALLRWLGEAVSRPSGQDAEQVLRLESERKLVQIVTIHKSKGLEYPLVFLPFICSHRTAETPLYHEADEAGNRTILDLTGAEGSLAEADRERLAEDLRLLYVALTRGVYATWLGLAPVRAGAGKSEKTDLHHTAIGYLLQKGEEGDAQTLATALTELAQALPGVAVGEPSLTRPAQLPPEEEQLGEPQVRHFSGSLERDWWISSYSGLAAQGHGHSKGVLANPGFDDEVVTEAAALASEQPDEAPQPSIFTFPKGARPGTLLHSLFETIDFQSAAGEPLAEHIATLLAQDGFDESWAPVLQQQVEAVLDTPLETALLAESGEPVRLRDLAPERKQVELEFFLPMGRVTAPALTALCQQHDPLSRGNKPLSFATVQGMLKGFIDLVFEWQGRWYLLDYKSNHLGMSPADYSRSALELAMAEHRYDLQYQLYSLALHRLLTLRLPGYDFEQHFGGVFYLFLRGMPQGGIFHTRPSRELVLGLDELFRNGDRSGGVSSTELNEVEA</sequence>
<keyword evidence="3 15" id="KW-0547">Nucleotide-binding</keyword>
<dbReference type="RefSeq" id="WP_042019863.1">
    <property type="nucleotide sequence ID" value="NZ_CDBW01000015.1"/>
</dbReference>
<dbReference type="STRING" id="646.BJD16_11240"/>
<keyword evidence="5 15" id="KW-0378">Hydrolase</keyword>
<dbReference type="PANTHER" id="PTHR11070:SF23">
    <property type="entry name" value="RECBCD ENZYME SUBUNIT RECB"/>
    <property type="match status" value="1"/>
</dbReference>
<dbReference type="PROSITE" id="PS51198">
    <property type="entry name" value="UVRD_HELICASE_ATP_BIND"/>
    <property type="match status" value="1"/>
</dbReference>
<dbReference type="Gene3D" id="3.40.50.300">
    <property type="entry name" value="P-loop containing nucleotide triphosphate hydrolases"/>
    <property type="match status" value="2"/>
</dbReference>
<dbReference type="GO" id="GO:0009338">
    <property type="term" value="C:exodeoxyribonuclease V complex"/>
    <property type="evidence" value="ECO:0007669"/>
    <property type="project" value="TreeGrafter"/>
</dbReference>
<comment type="miscellaneous">
    <text evidence="15">In the RecBCD complex, RecB has a slow 3'-5' helicase, an exonuclease activity and loads RecA onto ssDNA, RecD has a fast 5'-3' helicase activity, while RecC stimulates the ATPase and processivity of the RecB helicase and contributes to recognition of the Chi site.</text>
</comment>
<evidence type="ECO:0000256" key="8">
    <source>
        <dbReference type="ARBA" id="ARBA00022840"/>
    </source>
</evidence>
<evidence type="ECO:0000256" key="1">
    <source>
        <dbReference type="ARBA" id="ARBA00022722"/>
    </source>
</evidence>
<evidence type="ECO:0000313" key="19">
    <source>
        <dbReference type="EMBL" id="OHY94206.1"/>
    </source>
</evidence>
<keyword evidence="2 15" id="KW-0479">Metal-binding</keyword>
<dbReference type="GO" id="GO:0000287">
    <property type="term" value="F:magnesium ion binding"/>
    <property type="evidence" value="ECO:0007669"/>
    <property type="project" value="UniProtKB-UniRule"/>
</dbReference>